<dbReference type="Proteomes" id="UP000310108">
    <property type="component" value="Unassembled WGS sequence"/>
</dbReference>
<protein>
    <submittedName>
        <fullName evidence="2">Uncharacterized protein</fullName>
    </submittedName>
</protein>
<dbReference type="EMBL" id="PJEX01000053">
    <property type="protein sequence ID" value="TKW56996.1"/>
    <property type="molecule type" value="Genomic_DNA"/>
</dbReference>
<feature type="region of interest" description="Disordered" evidence="1">
    <location>
        <begin position="1"/>
        <end position="24"/>
    </location>
</feature>
<dbReference type="AlphaFoldDB" id="A0A4V6DHL5"/>
<evidence type="ECO:0000313" key="3">
    <source>
        <dbReference type="Proteomes" id="UP000310108"/>
    </source>
</evidence>
<sequence>MTNTRVPEVPRDTAGPKPPLTPGLERGAAVRAVPRFRTVTPTPLELWHVCHNNTYQDIGGHLATSTRLKNWDVRDMVAMFHVTGTLVYVDQGGVSIHGEDVFSKLDKVRRCYEAIRHVATFSTRFVPQLARSDMPNGLLYNLCMPNM</sequence>
<evidence type="ECO:0000256" key="1">
    <source>
        <dbReference type="SAM" id="MobiDB-lite"/>
    </source>
</evidence>
<evidence type="ECO:0000313" key="2">
    <source>
        <dbReference type="EMBL" id="TKW56996.1"/>
    </source>
</evidence>
<proteinExistence type="predicted"/>
<comment type="caution">
    <text evidence="2">The sequence shown here is derived from an EMBL/GenBank/DDBJ whole genome shotgun (WGS) entry which is preliminary data.</text>
</comment>
<organism evidence="2 3">
    <name type="scientific">Colletotrichum tanaceti</name>
    <dbReference type="NCBI Taxonomy" id="1306861"/>
    <lineage>
        <taxon>Eukaryota</taxon>
        <taxon>Fungi</taxon>
        <taxon>Dikarya</taxon>
        <taxon>Ascomycota</taxon>
        <taxon>Pezizomycotina</taxon>
        <taxon>Sordariomycetes</taxon>
        <taxon>Hypocreomycetidae</taxon>
        <taxon>Glomerellales</taxon>
        <taxon>Glomerellaceae</taxon>
        <taxon>Colletotrichum</taxon>
        <taxon>Colletotrichum destructivum species complex</taxon>
    </lineage>
</organism>
<reference evidence="2 3" key="1">
    <citation type="journal article" date="2019" name="PLoS ONE">
        <title>Comparative genome analysis indicates high evolutionary potential of pathogenicity genes in Colletotrichum tanaceti.</title>
        <authorList>
            <person name="Lelwala R.V."/>
            <person name="Korhonen P.K."/>
            <person name="Young N.D."/>
            <person name="Scott J.B."/>
            <person name="Ades P.A."/>
            <person name="Gasser R.B."/>
            <person name="Taylor P.W.J."/>
        </authorList>
    </citation>
    <scope>NUCLEOTIDE SEQUENCE [LARGE SCALE GENOMIC DNA]</scope>
    <source>
        <strain evidence="2">BRIP57314</strain>
    </source>
</reference>
<gene>
    <name evidence="2" type="ORF">CTA1_13070</name>
</gene>
<name>A0A4V6DHL5_9PEZI</name>
<keyword evidence="3" id="KW-1185">Reference proteome</keyword>
<accession>A0A4V6DHL5</accession>